<dbReference type="Pfam" id="PF00431">
    <property type="entry name" value="CUB"/>
    <property type="match status" value="1"/>
</dbReference>
<dbReference type="AlphaFoldDB" id="A0A8B8C620"/>
<evidence type="ECO:0000256" key="2">
    <source>
        <dbReference type="ARBA" id="ARBA00023157"/>
    </source>
</evidence>
<dbReference type="SUPFAM" id="SSF49854">
    <property type="entry name" value="Spermadhesin, CUB domain"/>
    <property type="match status" value="1"/>
</dbReference>
<feature type="domain" description="CUB" evidence="5">
    <location>
        <begin position="145"/>
        <end position="254"/>
    </location>
</feature>
<keyword evidence="1" id="KW-0677">Repeat</keyword>
<evidence type="ECO:0000259" key="5">
    <source>
        <dbReference type="PROSITE" id="PS01180"/>
    </source>
</evidence>
<keyword evidence="4" id="KW-0732">Signal</keyword>
<dbReference type="PANTHER" id="PTHR24251:SF37">
    <property type="entry name" value="CUB DOMAIN-CONTAINING PROTEIN"/>
    <property type="match status" value="1"/>
</dbReference>
<feature type="signal peptide" evidence="4">
    <location>
        <begin position="1"/>
        <end position="20"/>
    </location>
</feature>
<dbReference type="PANTHER" id="PTHR24251">
    <property type="entry name" value="OVOCHYMASE-RELATED"/>
    <property type="match status" value="1"/>
</dbReference>
<evidence type="ECO:0000256" key="3">
    <source>
        <dbReference type="PROSITE-ProRule" id="PRU00059"/>
    </source>
</evidence>
<proteinExistence type="predicted"/>
<dbReference type="RefSeq" id="XP_022310331.1">
    <property type="nucleotide sequence ID" value="XM_022454623.1"/>
</dbReference>
<accession>A0A8B8C620</accession>
<keyword evidence="6" id="KW-1185">Reference proteome</keyword>
<name>A0A8B8C620_CRAVI</name>
<feature type="chain" id="PRO_5033982127" evidence="4">
    <location>
        <begin position="21"/>
        <end position="259"/>
    </location>
</feature>
<dbReference type="GeneID" id="111115780"/>
<evidence type="ECO:0000313" key="6">
    <source>
        <dbReference type="Proteomes" id="UP000694844"/>
    </source>
</evidence>
<dbReference type="InterPro" id="IPR000859">
    <property type="entry name" value="CUB_dom"/>
</dbReference>
<evidence type="ECO:0000313" key="7">
    <source>
        <dbReference type="RefSeq" id="XP_022310331.1"/>
    </source>
</evidence>
<keyword evidence="2" id="KW-1015">Disulfide bond</keyword>
<protein>
    <submittedName>
        <fullName evidence="7">Uncharacterized protein LOC111115780 isoform X1</fullName>
    </submittedName>
</protein>
<dbReference type="Proteomes" id="UP000694844">
    <property type="component" value="Chromosome 9"/>
</dbReference>
<dbReference type="SMART" id="SM00042">
    <property type="entry name" value="CUB"/>
    <property type="match status" value="1"/>
</dbReference>
<dbReference type="PROSITE" id="PS01180">
    <property type="entry name" value="CUB"/>
    <property type="match status" value="1"/>
</dbReference>
<dbReference type="Gene3D" id="2.60.120.290">
    <property type="entry name" value="Spermadhesin, CUB domain"/>
    <property type="match status" value="1"/>
</dbReference>
<dbReference type="OrthoDB" id="6162346at2759"/>
<comment type="caution">
    <text evidence="3">Lacks conserved residue(s) required for the propagation of feature annotation.</text>
</comment>
<evidence type="ECO:0000256" key="1">
    <source>
        <dbReference type="ARBA" id="ARBA00022737"/>
    </source>
</evidence>
<reference evidence="7" key="1">
    <citation type="submission" date="2025-08" db="UniProtKB">
        <authorList>
            <consortium name="RefSeq"/>
        </authorList>
    </citation>
    <scope>IDENTIFICATION</scope>
    <source>
        <tissue evidence="7">Whole sample</tissue>
    </source>
</reference>
<dbReference type="PROSITE" id="PS51257">
    <property type="entry name" value="PROKAR_LIPOPROTEIN"/>
    <property type="match status" value="1"/>
</dbReference>
<sequence length="259" mass="28761">MYLMKRIVNIFIFFITHSAGLTTLSCITPYEIIDLDIDAVSNSFQYTAIGTLNISPSCAWLFQSSDPTMTIFVSNVNIDCTIARVAFFDGPSANVSSIEGAVCCPNCTGAAAVNQLYVNYTKEATNATAMDFQITVLIGKDESRCTTNGFVNYVQLTNDVTLTSPNFPSLYPINFVCYYNFVHVSSRIKVTFSYLDLEDVFDYVDIYDGKSTLKLHGTTIPEKPFLSEGPHISLKFFSDYVVRQHGFKALISSFKKAPS</sequence>
<gene>
    <name evidence="7" type="primary">LOC111115780</name>
</gene>
<organism evidence="6 7">
    <name type="scientific">Crassostrea virginica</name>
    <name type="common">Eastern oyster</name>
    <dbReference type="NCBI Taxonomy" id="6565"/>
    <lineage>
        <taxon>Eukaryota</taxon>
        <taxon>Metazoa</taxon>
        <taxon>Spiralia</taxon>
        <taxon>Lophotrochozoa</taxon>
        <taxon>Mollusca</taxon>
        <taxon>Bivalvia</taxon>
        <taxon>Autobranchia</taxon>
        <taxon>Pteriomorphia</taxon>
        <taxon>Ostreida</taxon>
        <taxon>Ostreoidea</taxon>
        <taxon>Ostreidae</taxon>
        <taxon>Crassostrea</taxon>
    </lineage>
</organism>
<evidence type="ECO:0000256" key="4">
    <source>
        <dbReference type="SAM" id="SignalP"/>
    </source>
</evidence>
<dbReference type="CDD" id="cd00041">
    <property type="entry name" value="CUB"/>
    <property type="match status" value="1"/>
</dbReference>
<dbReference type="InterPro" id="IPR035914">
    <property type="entry name" value="Sperma_CUB_dom_sf"/>
</dbReference>
<dbReference type="KEGG" id="cvn:111115780"/>